<organism evidence="2 3">
    <name type="scientific">Streptomyces lasiicapitis</name>
    <dbReference type="NCBI Taxonomy" id="1923961"/>
    <lineage>
        <taxon>Bacteria</taxon>
        <taxon>Bacillati</taxon>
        <taxon>Actinomycetota</taxon>
        <taxon>Actinomycetes</taxon>
        <taxon>Kitasatosporales</taxon>
        <taxon>Streptomycetaceae</taxon>
        <taxon>Streptomyces</taxon>
    </lineage>
</organism>
<evidence type="ECO:0000313" key="3">
    <source>
        <dbReference type="Proteomes" id="UP000656881"/>
    </source>
</evidence>
<evidence type="ECO:0000256" key="1">
    <source>
        <dbReference type="SAM" id="MobiDB-lite"/>
    </source>
</evidence>
<name>A0ABQ2MJ06_9ACTN</name>
<dbReference type="Pfam" id="PF20060">
    <property type="entry name" value="DUF6459"/>
    <property type="match status" value="1"/>
</dbReference>
<reference evidence="3" key="1">
    <citation type="journal article" date="2019" name="Int. J. Syst. Evol. Microbiol.">
        <title>The Global Catalogue of Microorganisms (GCM) 10K type strain sequencing project: providing services to taxonomists for standard genome sequencing and annotation.</title>
        <authorList>
            <consortium name="The Broad Institute Genomics Platform"/>
            <consortium name="The Broad Institute Genome Sequencing Center for Infectious Disease"/>
            <person name="Wu L."/>
            <person name="Ma J."/>
        </authorList>
    </citation>
    <scope>NUCLEOTIDE SEQUENCE [LARGE SCALE GENOMIC DNA]</scope>
    <source>
        <strain evidence="3">CGMCC 4.7349</strain>
    </source>
</reference>
<protein>
    <submittedName>
        <fullName evidence="2">Uncharacterized protein</fullName>
    </submittedName>
</protein>
<dbReference type="Proteomes" id="UP000656881">
    <property type="component" value="Unassembled WGS sequence"/>
</dbReference>
<sequence length="183" mass="19985">MHRPPTSLRKIMTRPRRPAGTRAGDTHPAGPHPAGPRPAGHRPAGHRPTGPRPPAGRPPGRQDPRRPSGSRPRRIPAQPPPHPAELFTELLLLVLSGQRPVHAVARHIAHTAYDDLVRLAELLPLRSVGGHRPAVLRVGHYEVRPGVFEVFARVGAGPALRALAFRLHQGDDERWRCTAVEVA</sequence>
<gene>
    <name evidence="2" type="ORF">GCM10012286_58260</name>
</gene>
<dbReference type="RefSeq" id="WP_229697279.1">
    <property type="nucleotide sequence ID" value="NZ_BMNG01000013.1"/>
</dbReference>
<keyword evidence="3" id="KW-1185">Reference proteome</keyword>
<proteinExistence type="predicted"/>
<dbReference type="InterPro" id="IPR045596">
    <property type="entry name" value="DUF6459"/>
</dbReference>
<evidence type="ECO:0000313" key="2">
    <source>
        <dbReference type="EMBL" id="GGO52662.1"/>
    </source>
</evidence>
<comment type="caution">
    <text evidence="2">The sequence shown here is derived from an EMBL/GenBank/DDBJ whole genome shotgun (WGS) entry which is preliminary data.</text>
</comment>
<accession>A0ABQ2MJ06</accession>
<feature type="region of interest" description="Disordered" evidence="1">
    <location>
        <begin position="1"/>
        <end position="82"/>
    </location>
</feature>
<dbReference type="EMBL" id="BMNG01000013">
    <property type="protein sequence ID" value="GGO52662.1"/>
    <property type="molecule type" value="Genomic_DNA"/>
</dbReference>